<dbReference type="AlphaFoldDB" id="A0A3P6FF26"/>
<comment type="subcellular location">
    <subcellularLocation>
        <location evidence="1">Nucleus</location>
    </subcellularLocation>
</comment>
<proteinExistence type="predicted"/>
<accession>A0A3P6FF26</accession>
<evidence type="ECO:0000256" key="2">
    <source>
        <dbReference type="ARBA" id="ARBA00023015"/>
    </source>
</evidence>
<dbReference type="CDD" id="cd10017">
    <property type="entry name" value="B3_DNA"/>
    <property type="match status" value="1"/>
</dbReference>
<sequence>MTSKEEVPEDVLECANLLMALNCSKPTAEECKKIQLWKNIANAMELTIIPKTEDCKVSRCLDVGTKSKMPYWLDKFIRDNIGVGPKMIIEKSLTATDLNPNNGRLSMPPSQIVDEDFVTEVEKTIKEKGLSGKGLDATIIDCKLRRWEVNLRIWDMSGRPIYNLLTGWNQVVKDINLQEKDNIRLWSFHSNGKLYFALILLPPSTDSGKPKP</sequence>
<dbReference type="Pfam" id="PF03754">
    <property type="entry name" value="At2g31720-like"/>
    <property type="match status" value="1"/>
</dbReference>
<reference evidence="7" key="1">
    <citation type="submission" date="2018-11" db="EMBL/GenBank/DDBJ databases">
        <authorList>
            <consortium name="Genoscope - CEA"/>
            <person name="William W."/>
        </authorList>
    </citation>
    <scope>NUCLEOTIDE SEQUENCE</scope>
</reference>
<keyword evidence="5" id="KW-0539">Nucleus</keyword>
<dbReference type="GO" id="GO:0005634">
    <property type="term" value="C:nucleus"/>
    <property type="evidence" value="ECO:0007669"/>
    <property type="project" value="UniProtKB-SubCell"/>
</dbReference>
<evidence type="ECO:0000256" key="3">
    <source>
        <dbReference type="ARBA" id="ARBA00023125"/>
    </source>
</evidence>
<keyword evidence="2" id="KW-0805">Transcription regulation</keyword>
<protein>
    <recommendedName>
        <fullName evidence="6">TF-B3 domain-containing protein</fullName>
    </recommendedName>
</protein>
<dbReference type="InterPro" id="IPR003340">
    <property type="entry name" value="B3_DNA-bd"/>
</dbReference>
<dbReference type="PANTHER" id="PTHR31541:SF58">
    <property type="entry name" value="TF-B3 DOMAIN-CONTAINING PROTEIN"/>
    <property type="match status" value="1"/>
</dbReference>
<gene>
    <name evidence="7" type="ORF">BOLC5T29176H</name>
</gene>
<dbReference type="PANTHER" id="PTHR31541">
    <property type="entry name" value="B3 DOMAIN PLANT PROTEIN-RELATED"/>
    <property type="match status" value="1"/>
</dbReference>
<dbReference type="InterPro" id="IPR005508">
    <property type="entry name" value="At2g31720-like"/>
</dbReference>
<feature type="domain" description="TF-B3" evidence="6">
    <location>
        <begin position="145"/>
        <end position="202"/>
    </location>
</feature>
<evidence type="ECO:0000313" key="7">
    <source>
        <dbReference type="EMBL" id="VDD41629.1"/>
    </source>
</evidence>
<evidence type="ECO:0000256" key="5">
    <source>
        <dbReference type="ARBA" id="ARBA00023242"/>
    </source>
</evidence>
<dbReference type="GO" id="GO:0003677">
    <property type="term" value="F:DNA binding"/>
    <property type="evidence" value="ECO:0007669"/>
    <property type="project" value="UniProtKB-KW"/>
</dbReference>
<evidence type="ECO:0000256" key="4">
    <source>
        <dbReference type="ARBA" id="ARBA00023163"/>
    </source>
</evidence>
<evidence type="ECO:0000256" key="1">
    <source>
        <dbReference type="ARBA" id="ARBA00004123"/>
    </source>
</evidence>
<dbReference type="Gene3D" id="2.40.330.10">
    <property type="entry name" value="DNA-binding pseudobarrel domain"/>
    <property type="match status" value="1"/>
</dbReference>
<evidence type="ECO:0000259" key="6">
    <source>
        <dbReference type="PROSITE" id="PS50863"/>
    </source>
</evidence>
<keyword evidence="3" id="KW-0238">DNA-binding</keyword>
<dbReference type="SUPFAM" id="SSF101936">
    <property type="entry name" value="DNA-binding pseudobarrel domain"/>
    <property type="match status" value="1"/>
</dbReference>
<dbReference type="PROSITE" id="PS50863">
    <property type="entry name" value="B3"/>
    <property type="match status" value="1"/>
</dbReference>
<organism evidence="7">
    <name type="scientific">Brassica oleracea</name>
    <name type="common">Wild cabbage</name>
    <dbReference type="NCBI Taxonomy" id="3712"/>
    <lineage>
        <taxon>Eukaryota</taxon>
        <taxon>Viridiplantae</taxon>
        <taxon>Streptophyta</taxon>
        <taxon>Embryophyta</taxon>
        <taxon>Tracheophyta</taxon>
        <taxon>Spermatophyta</taxon>
        <taxon>Magnoliopsida</taxon>
        <taxon>eudicotyledons</taxon>
        <taxon>Gunneridae</taxon>
        <taxon>Pentapetalae</taxon>
        <taxon>rosids</taxon>
        <taxon>malvids</taxon>
        <taxon>Brassicales</taxon>
        <taxon>Brassicaceae</taxon>
        <taxon>Brassiceae</taxon>
        <taxon>Brassica</taxon>
    </lineage>
</organism>
<dbReference type="InterPro" id="IPR015300">
    <property type="entry name" value="DNA-bd_pseudobarrel_sf"/>
</dbReference>
<keyword evidence="4" id="KW-0804">Transcription</keyword>
<name>A0A3P6FF26_BRAOL</name>
<dbReference type="EMBL" id="LR031877">
    <property type="protein sequence ID" value="VDD41629.1"/>
    <property type="molecule type" value="Genomic_DNA"/>
</dbReference>